<evidence type="ECO:0000256" key="3">
    <source>
        <dbReference type="ARBA" id="ARBA00022771"/>
    </source>
</evidence>
<evidence type="ECO:0000259" key="7">
    <source>
        <dbReference type="PROSITE" id="PS50966"/>
    </source>
</evidence>
<keyword evidence="4 6" id="KW-0862">Zinc</keyword>
<dbReference type="Pfam" id="PF04434">
    <property type="entry name" value="SWIM"/>
    <property type="match status" value="1"/>
</dbReference>
<sequence length="412" mass="46879">MDYVDAMDSPRHLSFEQTIMDDAIYIDGNVVVEKSIFNDSIRSEETNVYMEEADGEIDKEFAENENAIVDPYVGLEFESEEETYKCYNDYAKIIGFSIRRQHMKHSKLNNDVIGRTYVCSKEGKKRAAKGVENPRPNTRTDCKAMMKMKRLTNGKWILLDIVKEHNHEVEPDSSRFFRSQKKINTPEKNTTSPYEAQMASIYTFGIFKKFQEEILRIPSCNRGTVQLDGEKEIHVVQELVVKPNGKKRTKEYTVVWDDSKTNVSCICHLYEFKGFLCRHAMVVLFAKGCTSKDKYILVKQILKEAAEKLSSLDNVTGSSPQKVQDGYQVEGMTPTVTVHDPVSTGSRGRPSKRIKTGVEVSQAGKERKNKCSHCKQPGHNIKSCKEVQQQQPLSALATENGDDYNIAVSLRQ</sequence>
<keyword evidence="6" id="KW-0539">Nucleus</keyword>
<dbReference type="GO" id="GO:0006355">
    <property type="term" value="P:regulation of DNA-templated transcription"/>
    <property type="evidence" value="ECO:0007669"/>
    <property type="project" value="UniProtKB-UniRule"/>
</dbReference>
<dbReference type="Proteomes" id="UP000631114">
    <property type="component" value="Unassembled WGS sequence"/>
</dbReference>
<evidence type="ECO:0000256" key="4">
    <source>
        <dbReference type="ARBA" id="ARBA00022833"/>
    </source>
</evidence>
<dbReference type="EMBL" id="JADFTS010000007">
    <property type="protein sequence ID" value="KAF9597842.1"/>
    <property type="molecule type" value="Genomic_DNA"/>
</dbReference>
<dbReference type="PANTHER" id="PTHR31669">
    <property type="entry name" value="PROTEIN FAR1-RELATED SEQUENCE 10-RELATED"/>
    <property type="match status" value="1"/>
</dbReference>
<name>A0A835HGF7_9MAGN</name>
<dbReference type="InterPro" id="IPR004330">
    <property type="entry name" value="FAR1_DNA_bnd_dom"/>
</dbReference>
<evidence type="ECO:0000256" key="5">
    <source>
        <dbReference type="PROSITE-ProRule" id="PRU00325"/>
    </source>
</evidence>
<dbReference type="AlphaFoldDB" id="A0A835HGF7"/>
<feature type="domain" description="SWIM-type" evidence="7">
    <location>
        <begin position="252"/>
        <end position="288"/>
    </location>
</feature>
<dbReference type="PROSITE" id="PS50966">
    <property type="entry name" value="ZF_SWIM"/>
    <property type="match status" value="1"/>
</dbReference>
<evidence type="ECO:0000256" key="2">
    <source>
        <dbReference type="ARBA" id="ARBA00022723"/>
    </source>
</evidence>
<evidence type="ECO:0000313" key="8">
    <source>
        <dbReference type="EMBL" id="KAF9597842.1"/>
    </source>
</evidence>
<evidence type="ECO:0000313" key="9">
    <source>
        <dbReference type="Proteomes" id="UP000631114"/>
    </source>
</evidence>
<keyword evidence="9" id="KW-1185">Reference proteome</keyword>
<comment type="subcellular location">
    <subcellularLocation>
        <location evidence="6">Nucleus</location>
    </subcellularLocation>
</comment>
<keyword evidence="2 6" id="KW-0479">Metal-binding</keyword>
<keyword evidence="3 5" id="KW-0863">Zinc-finger</keyword>
<evidence type="ECO:0000256" key="6">
    <source>
        <dbReference type="RuleBase" id="RU367018"/>
    </source>
</evidence>
<reference evidence="8 9" key="1">
    <citation type="submission" date="2020-10" db="EMBL/GenBank/DDBJ databases">
        <title>The Coptis chinensis genome and diversification of protoberbering-type alkaloids.</title>
        <authorList>
            <person name="Wang B."/>
            <person name="Shu S."/>
            <person name="Song C."/>
            <person name="Liu Y."/>
        </authorList>
    </citation>
    <scope>NUCLEOTIDE SEQUENCE [LARGE SCALE GENOMIC DNA]</scope>
    <source>
        <strain evidence="8">HL-2020</strain>
        <tissue evidence="8">Leaf</tissue>
    </source>
</reference>
<dbReference type="InterPro" id="IPR031052">
    <property type="entry name" value="FHY3/FAR1"/>
</dbReference>
<protein>
    <recommendedName>
        <fullName evidence="6">Protein FAR1-RELATED SEQUENCE</fullName>
    </recommendedName>
</protein>
<organism evidence="8 9">
    <name type="scientific">Coptis chinensis</name>
    <dbReference type="NCBI Taxonomy" id="261450"/>
    <lineage>
        <taxon>Eukaryota</taxon>
        <taxon>Viridiplantae</taxon>
        <taxon>Streptophyta</taxon>
        <taxon>Embryophyta</taxon>
        <taxon>Tracheophyta</taxon>
        <taxon>Spermatophyta</taxon>
        <taxon>Magnoliopsida</taxon>
        <taxon>Ranunculales</taxon>
        <taxon>Ranunculaceae</taxon>
        <taxon>Coptidoideae</taxon>
        <taxon>Coptis</taxon>
    </lineage>
</organism>
<dbReference type="InterPro" id="IPR006564">
    <property type="entry name" value="Znf_PMZ"/>
</dbReference>
<accession>A0A835HGF7</accession>
<gene>
    <name evidence="8" type="ORF">IFM89_021927</name>
</gene>
<dbReference type="OrthoDB" id="742364at2759"/>
<evidence type="ECO:0000256" key="1">
    <source>
        <dbReference type="ARBA" id="ARBA00005889"/>
    </source>
</evidence>
<dbReference type="GO" id="GO:0008270">
    <property type="term" value="F:zinc ion binding"/>
    <property type="evidence" value="ECO:0007669"/>
    <property type="project" value="UniProtKB-UniRule"/>
</dbReference>
<dbReference type="SMART" id="SM00575">
    <property type="entry name" value="ZnF_PMZ"/>
    <property type="match status" value="1"/>
</dbReference>
<dbReference type="PANTHER" id="PTHR31669:SF283">
    <property type="entry name" value="PROTEIN FAR1-RELATED SEQUENCE"/>
    <property type="match status" value="1"/>
</dbReference>
<dbReference type="GO" id="GO:0005634">
    <property type="term" value="C:nucleus"/>
    <property type="evidence" value="ECO:0007669"/>
    <property type="project" value="UniProtKB-SubCell"/>
</dbReference>
<comment type="caution">
    <text evidence="8">The sequence shown here is derived from an EMBL/GenBank/DDBJ whole genome shotgun (WGS) entry which is preliminary data.</text>
</comment>
<proteinExistence type="inferred from homology"/>
<dbReference type="Pfam" id="PF03101">
    <property type="entry name" value="FAR1"/>
    <property type="match status" value="1"/>
</dbReference>
<comment type="similarity">
    <text evidence="1 6">Belongs to the FHY3/FAR1 family.</text>
</comment>
<dbReference type="InterPro" id="IPR007527">
    <property type="entry name" value="Znf_SWIM"/>
</dbReference>
<comment type="function">
    <text evidence="6">Putative transcription activator involved in regulating light control of development.</text>
</comment>